<organism evidence="1 2">
    <name type="scientific">[Pantoea] beijingensis</name>
    <dbReference type="NCBI Taxonomy" id="1324864"/>
    <lineage>
        <taxon>Bacteria</taxon>
        <taxon>Pseudomonadati</taxon>
        <taxon>Pseudomonadota</taxon>
        <taxon>Gammaproteobacteria</taxon>
        <taxon>Enterobacterales</taxon>
        <taxon>Erwiniaceae</taxon>
        <taxon>Erwinia</taxon>
    </lineage>
</organism>
<evidence type="ECO:0000313" key="2">
    <source>
        <dbReference type="Proteomes" id="UP000288794"/>
    </source>
</evidence>
<gene>
    <name evidence="1" type="ORF">ED28_11190</name>
</gene>
<accession>A0A443IDA7</accession>
<dbReference type="RefSeq" id="WP_128177954.1">
    <property type="nucleotide sequence ID" value="NZ_CP071409.1"/>
</dbReference>
<evidence type="ECO:0000313" key="1">
    <source>
        <dbReference type="EMBL" id="RWR02188.1"/>
    </source>
</evidence>
<dbReference type="AlphaFoldDB" id="A0A443IDA7"/>
<keyword evidence="2" id="KW-1185">Reference proteome</keyword>
<dbReference type="EMBL" id="JMEE01000031">
    <property type="protein sequence ID" value="RWR02188.1"/>
    <property type="molecule type" value="Genomic_DNA"/>
</dbReference>
<comment type="caution">
    <text evidence="1">The sequence shown here is derived from an EMBL/GenBank/DDBJ whole genome shotgun (WGS) entry which is preliminary data.</text>
</comment>
<protein>
    <submittedName>
        <fullName evidence="1">Uncharacterized protein</fullName>
    </submittedName>
</protein>
<reference evidence="1 2" key="1">
    <citation type="submission" date="2014-04" db="EMBL/GenBank/DDBJ databases">
        <title>Draft genome sequence of Pantoea beijingensis strain LMG 27579, an emerging pathogen to Pleurotus eryngii with potential industrial application.</title>
        <authorList>
            <person name="Xu F."/>
            <person name="Liu Y."/>
            <person name="Wang S."/>
            <person name="Yin Y."/>
            <person name="Ma Y."/>
            <person name="Zhao S."/>
            <person name="Rong C."/>
        </authorList>
    </citation>
    <scope>NUCLEOTIDE SEQUENCE [LARGE SCALE GENOMIC DNA]</scope>
    <source>
        <strain evidence="1 2">LMG 27579</strain>
    </source>
</reference>
<dbReference type="Proteomes" id="UP000288794">
    <property type="component" value="Unassembled WGS sequence"/>
</dbReference>
<proteinExistence type="predicted"/>
<name>A0A443IDA7_9GAMM</name>
<sequence>MSAKARFLKKIQALQPASCSFERKSQADIAAFRLRMSELQECIAQWLTDTGIETETSTVSLTDLLVDNQAFDLPALRLYYDKKAIKFTPLYLYGQGVTGCVEVSLCVERKQTPLYRLFMRAGSHNDWCCRPAETPAGPVTVFDEEMFFSMIESVLP</sequence>